<gene>
    <name evidence="1" type="ORF">NCTC7812_00161</name>
</gene>
<dbReference type="EMBL" id="CAACYH010000002">
    <property type="protein sequence ID" value="VFB12673.1"/>
    <property type="molecule type" value="Genomic_DNA"/>
</dbReference>
<evidence type="ECO:0000313" key="2">
    <source>
        <dbReference type="Proteomes" id="UP000396835"/>
    </source>
</evidence>
<sequence length="68" mass="8156">MFLQYIRKKIDILSVKCMYLFFYIQILGNILNYKIITYTIKGKKTLYEVRQSAKICIPFLTSGFNELY</sequence>
<accession>A0A449HZL8</accession>
<organism evidence="1 2">
    <name type="scientific">Prevotella heparinolytica</name>
    <dbReference type="NCBI Taxonomy" id="28113"/>
    <lineage>
        <taxon>Bacteria</taxon>
        <taxon>Pseudomonadati</taxon>
        <taxon>Bacteroidota</taxon>
        <taxon>Bacteroidia</taxon>
        <taxon>Bacteroidales</taxon>
        <taxon>Bacteroidaceae</taxon>
        <taxon>Bacteroides</taxon>
    </lineage>
</organism>
<protein>
    <submittedName>
        <fullName evidence="1">Uncharacterized protein</fullName>
    </submittedName>
</protein>
<dbReference type="Proteomes" id="UP000396835">
    <property type="component" value="Unassembled WGS sequence"/>
</dbReference>
<reference evidence="1 2" key="1">
    <citation type="submission" date="2019-02" db="EMBL/GenBank/DDBJ databases">
        <authorList>
            <consortium name="Pathogen Informatics"/>
        </authorList>
    </citation>
    <scope>NUCLEOTIDE SEQUENCE [LARGE SCALE GENOMIC DNA]</scope>
    <source>
        <strain evidence="1 2">3012STDY7078512</strain>
    </source>
</reference>
<proteinExistence type="predicted"/>
<dbReference type="AlphaFoldDB" id="A0A449HZL8"/>
<name>A0A449HZL8_9BACE</name>
<evidence type="ECO:0000313" key="1">
    <source>
        <dbReference type="EMBL" id="VFB12673.1"/>
    </source>
</evidence>